<evidence type="ECO:0000259" key="3">
    <source>
        <dbReference type="Pfam" id="PF08030"/>
    </source>
</evidence>
<reference evidence="4" key="1">
    <citation type="submission" date="2023-10" db="EMBL/GenBank/DDBJ databases">
        <authorList>
            <person name="Chen Y."/>
            <person name="Shah S."/>
            <person name="Dougan E. K."/>
            <person name="Thang M."/>
            <person name="Chan C."/>
        </authorList>
    </citation>
    <scope>NUCLEOTIDE SEQUENCE [LARGE SCALE GENOMIC DNA]</scope>
</reference>
<comment type="caution">
    <text evidence="4">The sequence shown here is derived from an EMBL/GenBank/DDBJ whole genome shotgun (WGS) entry which is preliminary data.</text>
</comment>
<dbReference type="InterPro" id="IPR013121">
    <property type="entry name" value="Fe_red_NAD-bd_6"/>
</dbReference>
<sequence length="240" mass="27064">MRYREFEVVIFAAAGIGLTPASSTLKSLLQFRWRQDAAARPHSMYFVWLCAAAEVPAFEWFMEELTDIEVAAEVNARKHGQPAAGVTAPAQPDRLVQMHLFVTRAPNAEDPQAKGPPRNPKKIQLHGDQTAAQRPYTQAELMAWMKHPKTKSDDMKEVLQKPEKSRPNQVGHTFVWNGRPQWKALFEHVKGVHKRKSPEGEAPQVGVFFCGAPAIGKDLTRSSQAYSDQDILFRIMKESF</sequence>
<evidence type="ECO:0000256" key="2">
    <source>
        <dbReference type="SAM" id="MobiDB-lite"/>
    </source>
</evidence>
<dbReference type="PANTHER" id="PTHR11972">
    <property type="entry name" value="NADPH OXIDASE"/>
    <property type="match status" value="1"/>
</dbReference>
<evidence type="ECO:0000256" key="1">
    <source>
        <dbReference type="ARBA" id="ARBA00023002"/>
    </source>
</evidence>
<accession>A0ABN9W0B8</accession>
<feature type="domain" description="Ferric reductase NAD binding" evidence="3">
    <location>
        <begin position="6"/>
        <end position="73"/>
    </location>
</feature>
<dbReference type="InterPro" id="IPR039261">
    <property type="entry name" value="FNR_nucleotide-bd"/>
</dbReference>
<keyword evidence="1" id="KW-0560">Oxidoreductase</keyword>
<dbReference type="Pfam" id="PF08030">
    <property type="entry name" value="NAD_binding_6"/>
    <property type="match status" value="2"/>
</dbReference>
<dbReference type="InterPro" id="IPR050369">
    <property type="entry name" value="RBOH/FRE"/>
</dbReference>
<name>A0ABN9W0B8_9DINO</name>
<dbReference type="Gene3D" id="3.40.50.80">
    <property type="entry name" value="Nucleotide-binding domain of ferredoxin-NADP reductase (FNR) module"/>
    <property type="match status" value="1"/>
</dbReference>
<organism evidence="4 5">
    <name type="scientific">Prorocentrum cordatum</name>
    <dbReference type="NCBI Taxonomy" id="2364126"/>
    <lineage>
        <taxon>Eukaryota</taxon>
        <taxon>Sar</taxon>
        <taxon>Alveolata</taxon>
        <taxon>Dinophyceae</taxon>
        <taxon>Prorocentrales</taxon>
        <taxon>Prorocentraceae</taxon>
        <taxon>Prorocentrum</taxon>
    </lineage>
</organism>
<feature type="domain" description="Ferric reductase NAD binding" evidence="3">
    <location>
        <begin position="96"/>
        <end position="222"/>
    </location>
</feature>
<protein>
    <recommendedName>
        <fullName evidence="3">Ferric reductase NAD binding domain-containing protein</fullName>
    </recommendedName>
</protein>
<dbReference type="PANTHER" id="PTHR11972:SF153">
    <property type="entry name" value="SUPEROXIDE-GENERATING NADPH OXIDASE HEAVY CHAIN SUBUNIT A"/>
    <property type="match status" value="1"/>
</dbReference>
<gene>
    <name evidence="4" type="ORF">PCOR1329_LOCUS61789</name>
</gene>
<dbReference type="SUPFAM" id="SSF52343">
    <property type="entry name" value="Ferredoxin reductase-like, C-terminal NADP-linked domain"/>
    <property type="match status" value="1"/>
</dbReference>
<evidence type="ECO:0000313" key="4">
    <source>
        <dbReference type="EMBL" id="CAK0877876.1"/>
    </source>
</evidence>
<dbReference type="Proteomes" id="UP001189429">
    <property type="component" value="Unassembled WGS sequence"/>
</dbReference>
<feature type="region of interest" description="Disordered" evidence="2">
    <location>
        <begin position="106"/>
        <end position="129"/>
    </location>
</feature>
<keyword evidence="5" id="KW-1185">Reference proteome</keyword>
<proteinExistence type="predicted"/>
<dbReference type="EMBL" id="CAUYUJ010017782">
    <property type="protein sequence ID" value="CAK0877876.1"/>
    <property type="molecule type" value="Genomic_DNA"/>
</dbReference>
<evidence type="ECO:0000313" key="5">
    <source>
        <dbReference type="Proteomes" id="UP001189429"/>
    </source>
</evidence>